<feature type="transmembrane region" description="Helical" evidence="1">
    <location>
        <begin position="12"/>
        <end position="31"/>
    </location>
</feature>
<keyword evidence="3" id="KW-1185">Reference proteome</keyword>
<keyword evidence="1" id="KW-0472">Membrane</keyword>
<reference evidence="2 3" key="1">
    <citation type="journal article" date="2013" name="PLoS ONE">
        <title>Bacterial endosymbiosis in a chordate host: long-term co-evolution and conservation of secondary metabolism.</title>
        <authorList>
            <person name="Kwan J.C."/>
            <person name="Schmidt E.W."/>
        </authorList>
    </citation>
    <scope>NUCLEOTIDE SEQUENCE [LARGE SCALE GENOMIC DNA]</scope>
    <source>
        <strain evidence="3">L6</strain>
    </source>
</reference>
<evidence type="ECO:0000313" key="2">
    <source>
        <dbReference type="EMBL" id="ETO91818.1"/>
    </source>
</evidence>
<dbReference type="AlphaFoldDB" id="W2V2Z3"/>
<evidence type="ECO:0000256" key="1">
    <source>
        <dbReference type="SAM" id="Phobius"/>
    </source>
</evidence>
<gene>
    <name evidence="2" type="ORF">P857_996</name>
</gene>
<dbReference type="EMBL" id="AXCJ01000001">
    <property type="protein sequence ID" value="ETO91818.1"/>
    <property type="molecule type" value="Genomic_DNA"/>
</dbReference>
<dbReference type="Proteomes" id="UP000018951">
    <property type="component" value="Unassembled WGS sequence"/>
</dbReference>
<proteinExistence type="predicted"/>
<accession>W2V2Z3</accession>
<sequence length="51" mass="5880">MSTYISFLDNFLLLVIHKTLAIIGSSFLINIHTCESISYELLRNITMVVYQ</sequence>
<evidence type="ECO:0000313" key="3">
    <source>
        <dbReference type="Proteomes" id="UP000018951"/>
    </source>
</evidence>
<comment type="caution">
    <text evidence="2">The sequence shown here is derived from an EMBL/GenBank/DDBJ whole genome shotgun (WGS) entry which is preliminary data.</text>
</comment>
<keyword evidence="1" id="KW-0812">Transmembrane</keyword>
<organism evidence="2 3">
    <name type="scientific">Candidatus Xenolissoclinum pacificiensis L6</name>
    <dbReference type="NCBI Taxonomy" id="1401685"/>
    <lineage>
        <taxon>Bacteria</taxon>
        <taxon>Pseudomonadati</taxon>
        <taxon>Pseudomonadota</taxon>
        <taxon>Alphaproteobacteria</taxon>
        <taxon>Rickettsiales</taxon>
        <taxon>Anaplasmataceae</taxon>
        <taxon>Candidatus Xenolissoclinum</taxon>
    </lineage>
</organism>
<protein>
    <submittedName>
        <fullName evidence="2">Uncharacterized protein</fullName>
    </submittedName>
</protein>
<name>W2V2Z3_9RICK</name>
<keyword evidence="1" id="KW-1133">Transmembrane helix</keyword>